<dbReference type="SUPFAM" id="SSF55298">
    <property type="entry name" value="YjgF-like"/>
    <property type="match status" value="2"/>
</dbReference>
<dbReference type="AlphaFoldDB" id="A0A382RDP6"/>
<sequence>MVPTLTYTIPGVASTAPVPLAVQRGNLLFTSGVMGKETDGSLPTDANRQIDLVFQHLITLAEMAGGNKDSIAHINVVLRDSVHRDQVNKVTIKHWPDADNRPARHSEQGATPPDAIIECYMIADVGLNSGKRTIYEIEGVSHTAPIPLGMRMGNLLFSATIHPRESGNSPADPEEQIALAFKNTKDLLALAGGTMNDIVHMNTFIKDANVRRALNGIIRETFPDEHDRPARHTYQVPMSGNAAFNLEFVATLDVGNRIIYEIPGVSHNAPIPLAVKKGNMLFSSTVMGRERDTR</sequence>
<proteinExistence type="predicted"/>
<organism evidence="1">
    <name type="scientific">marine metagenome</name>
    <dbReference type="NCBI Taxonomy" id="408172"/>
    <lineage>
        <taxon>unclassified sequences</taxon>
        <taxon>metagenomes</taxon>
        <taxon>ecological metagenomes</taxon>
    </lineage>
</organism>
<protein>
    <submittedName>
        <fullName evidence="1">Uncharacterized protein</fullName>
    </submittedName>
</protein>
<evidence type="ECO:0000313" key="1">
    <source>
        <dbReference type="EMBL" id="SVC95833.1"/>
    </source>
</evidence>
<dbReference type="InterPro" id="IPR006175">
    <property type="entry name" value="YjgF/YER057c/UK114"/>
</dbReference>
<feature type="non-terminal residue" evidence="1">
    <location>
        <position position="294"/>
    </location>
</feature>
<dbReference type="Gene3D" id="3.30.1330.40">
    <property type="entry name" value="RutC-like"/>
    <property type="match status" value="2"/>
</dbReference>
<dbReference type="Pfam" id="PF01042">
    <property type="entry name" value="Ribonuc_L-PSP"/>
    <property type="match status" value="2"/>
</dbReference>
<dbReference type="InterPro" id="IPR035959">
    <property type="entry name" value="RutC-like_sf"/>
</dbReference>
<dbReference type="GO" id="GO:0019239">
    <property type="term" value="F:deaminase activity"/>
    <property type="evidence" value="ECO:0007669"/>
    <property type="project" value="TreeGrafter"/>
</dbReference>
<dbReference type="PANTHER" id="PTHR11803:SF39">
    <property type="entry name" value="2-IMINOBUTANOATE_2-IMINOPROPANOATE DEAMINASE"/>
    <property type="match status" value="1"/>
</dbReference>
<reference evidence="1" key="1">
    <citation type="submission" date="2018-05" db="EMBL/GenBank/DDBJ databases">
        <authorList>
            <person name="Lanie J.A."/>
            <person name="Ng W.-L."/>
            <person name="Kazmierczak K.M."/>
            <person name="Andrzejewski T.M."/>
            <person name="Davidsen T.M."/>
            <person name="Wayne K.J."/>
            <person name="Tettelin H."/>
            <person name="Glass J.I."/>
            <person name="Rusch D."/>
            <person name="Podicherti R."/>
            <person name="Tsui H.-C.T."/>
            <person name="Winkler M.E."/>
        </authorList>
    </citation>
    <scope>NUCLEOTIDE SEQUENCE</scope>
</reference>
<dbReference type="CDD" id="cd00448">
    <property type="entry name" value="YjgF_YER057c_UK114_family"/>
    <property type="match status" value="1"/>
</dbReference>
<name>A0A382RDP6_9ZZZZ</name>
<dbReference type="GO" id="GO:0005829">
    <property type="term" value="C:cytosol"/>
    <property type="evidence" value="ECO:0007669"/>
    <property type="project" value="TreeGrafter"/>
</dbReference>
<dbReference type="PANTHER" id="PTHR11803">
    <property type="entry name" value="2-IMINOBUTANOATE/2-IMINOPROPANOATE DEAMINASE RIDA"/>
    <property type="match status" value="1"/>
</dbReference>
<gene>
    <name evidence="1" type="ORF">METZ01_LOCUS348687</name>
</gene>
<dbReference type="EMBL" id="UINC01120991">
    <property type="protein sequence ID" value="SVC95833.1"/>
    <property type="molecule type" value="Genomic_DNA"/>
</dbReference>
<accession>A0A382RDP6</accession>